<dbReference type="RefSeq" id="WP_072577503.1">
    <property type="nucleotide sequence ID" value="NZ_LWHB01000190.1"/>
</dbReference>
<dbReference type="GO" id="GO:0005886">
    <property type="term" value="C:plasma membrane"/>
    <property type="evidence" value="ECO:0007669"/>
    <property type="project" value="UniProtKB-SubCell"/>
</dbReference>
<dbReference type="EMBL" id="UHIC01000001">
    <property type="protein sequence ID" value="SUO95743.1"/>
    <property type="molecule type" value="Genomic_DNA"/>
</dbReference>
<evidence type="ECO:0000256" key="4">
    <source>
        <dbReference type="ARBA" id="ARBA00022692"/>
    </source>
</evidence>
<comment type="similarity">
    <text evidence="2">Belongs to the UPF0410 family.</text>
</comment>
<evidence type="ECO:0000256" key="1">
    <source>
        <dbReference type="ARBA" id="ARBA00004651"/>
    </source>
</evidence>
<gene>
    <name evidence="8" type="ORF">NCTC13337_01561</name>
</gene>
<accession>A0A380MV01</accession>
<keyword evidence="3" id="KW-1003">Cell membrane</keyword>
<comment type="subcellular location">
    <subcellularLocation>
        <location evidence="1">Cell membrane</location>
        <topology evidence="1">Multi-pass membrane protein</topology>
    </subcellularLocation>
</comment>
<keyword evidence="5 7" id="KW-1133">Transmembrane helix</keyword>
<dbReference type="AlphaFoldDB" id="A0A380MV01"/>
<dbReference type="InterPro" id="IPR007341">
    <property type="entry name" value="Transgly_assoc"/>
</dbReference>
<organism evidence="8 9">
    <name type="scientific">Suttonella ornithocola</name>
    <dbReference type="NCBI Taxonomy" id="279832"/>
    <lineage>
        <taxon>Bacteria</taxon>
        <taxon>Pseudomonadati</taxon>
        <taxon>Pseudomonadota</taxon>
        <taxon>Gammaproteobacteria</taxon>
        <taxon>Cardiobacteriales</taxon>
        <taxon>Cardiobacteriaceae</taxon>
        <taxon>Suttonella</taxon>
    </lineage>
</organism>
<evidence type="ECO:0000256" key="7">
    <source>
        <dbReference type="SAM" id="Phobius"/>
    </source>
</evidence>
<evidence type="ECO:0000256" key="2">
    <source>
        <dbReference type="ARBA" id="ARBA00011006"/>
    </source>
</evidence>
<sequence length="80" mass="7961">MGIIGSLIIGALIGWIAGNLFKGRGFGALGNIVVGLVGGVIGSIVFRLIGLSANNIIGEIVCGVVGAFILLAIIGSIKKN</sequence>
<keyword evidence="4 7" id="KW-0812">Transmembrane</keyword>
<feature type="transmembrane region" description="Helical" evidence="7">
    <location>
        <begin position="6"/>
        <end position="21"/>
    </location>
</feature>
<keyword evidence="9" id="KW-1185">Reference proteome</keyword>
<name>A0A380MV01_9GAMM</name>
<dbReference type="PANTHER" id="PTHR33884">
    <property type="entry name" value="UPF0410 PROTEIN YMGE"/>
    <property type="match status" value="1"/>
</dbReference>
<dbReference type="PANTHER" id="PTHR33884:SF3">
    <property type="entry name" value="UPF0410 PROTEIN YMGE"/>
    <property type="match status" value="1"/>
</dbReference>
<protein>
    <submittedName>
        <fullName evidence="8">Transglycosylase associated protein</fullName>
    </submittedName>
</protein>
<feature type="transmembrane region" description="Helical" evidence="7">
    <location>
        <begin position="28"/>
        <end position="50"/>
    </location>
</feature>
<reference evidence="8 9" key="1">
    <citation type="submission" date="2018-06" db="EMBL/GenBank/DDBJ databases">
        <authorList>
            <consortium name="Pathogen Informatics"/>
            <person name="Doyle S."/>
        </authorList>
    </citation>
    <scope>NUCLEOTIDE SEQUENCE [LARGE SCALE GENOMIC DNA]</scope>
    <source>
        <strain evidence="8 9">NCTC13337</strain>
    </source>
</reference>
<keyword evidence="6 7" id="KW-0472">Membrane</keyword>
<evidence type="ECO:0000313" key="9">
    <source>
        <dbReference type="Proteomes" id="UP000254601"/>
    </source>
</evidence>
<evidence type="ECO:0000256" key="5">
    <source>
        <dbReference type="ARBA" id="ARBA00022989"/>
    </source>
</evidence>
<evidence type="ECO:0000256" key="6">
    <source>
        <dbReference type="ARBA" id="ARBA00023136"/>
    </source>
</evidence>
<evidence type="ECO:0000313" key="8">
    <source>
        <dbReference type="EMBL" id="SUO95743.1"/>
    </source>
</evidence>
<proteinExistence type="inferred from homology"/>
<dbReference type="Proteomes" id="UP000254601">
    <property type="component" value="Unassembled WGS sequence"/>
</dbReference>
<dbReference type="Pfam" id="PF04226">
    <property type="entry name" value="Transgly_assoc"/>
    <property type="match status" value="1"/>
</dbReference>
<feature type="transmembrane region" description="Helical" evidence="7">
    <location>
        <begin position="56"/>
        <end position="77"/>
    </location>
</feature>
<evidence type="ECO:0000256" key="3">
    <source>
        <dbReference type="ARBA" id="ARBA00022475"/>
    </source>
</evidence>